<feature type="compositionally biased region" description="Polar residues" evidence="1">
    <location>
        <begin position="17"/>
        <end position="52"/>
    </location>
</feature>
<dbReference type="Proteomes" id="UP000800092">
    <property type="component" value="Unassembled WGS sequence"/>
</dbReference>
<dbReference type="PANTHER" id="PTHR12203:SF107">
    <property type="entry name" value="GLYCOSYL TRANSFERASE CAP10 DOMAIN-CONTAINING PROTEIN"/>
    <property type="match status" value="1"/>
</dbReference>
<accession>A0A6A6HM23</accession>
<reference evidence="3" key="1">
    <citation type="journal article" date="2020" name="Stud. Mycol.">
        <title>101 Dothideomycetes genomes: a test case for predicting lifestyles and emergence of pathogens.</title>
        <authorList>
            <person name="Haridas S."/>
            <person name="Albert R."/>
            <person name="Binder M."/>
            <person name="Bloem J."/>
            <person name="Labutti K."/>
            <person name="Salamov A."/>
            <person name="Andreopoulos B."/>
            <person name="Baker S."/>
            <person name="Barry K."/>
            <person name="Bills G."/>
            <person name="Bluhm B."/>
            <person name="Cannon C."/>
            <person name="Castanera R."/>
            <person name="Culley D."/>
            <person name="Daum C."/>
            <person name="Ezra D."/>
            <person name="Gonzalez J."/>
            <person name="Henrissat B."/>
            <person name="Kuo A."/>
            <person name="Liang C."/>
            <person name="Lipzen A."/>
            <person name="Lutzoni F."/>
            <person name="Magnuson J."/>
            <person name="Mondo S."/>
            <person name="Nolan M."/>
            <person name="Ohm R."/>
            <person name="Pangilinan J."/>
            <person name="Park H.-J."/>
            <person name="Ramirez L."/>
            <person name="Alfaro M."/>
            <person name="Sun H."/>
            <person name="Tritt A."/>
            <person name="Yoshinaga Y."/>
            <person name="Zwiers L.-H."/>
            <person name="Turgeon B."/>
            <person name="Goodwin S."/>
            <person name="Spatafora J."/>
            <person name="Crous P."/>
            <person name="Grigoriev I."/>
        </authorList>
    </citation>
    <scope>NUCLEOTIDE SEQUENCE</scope>
    <source>
        <strain evidence="3">Tuck. ex Michener</strain>
    </source>
</reference>
<keyword evidence="4" id="KW-1185">Reference proteome</keyword>
<feature type="region of interest" description="Disordered" evidence="1">
    <location>
        <begin position="17"/>
        <end position="59"/>
    </location>
</feature>
<dbReference type="OrthoDB" id="202415at2759"/>
<dbReference type="SMART" id="SM00672">
    <property type="entry name" value="CAP10"/>
    <property type="match status" value="1"/>
</dbReference>
<dbReference type="InterPro" id="IPR006598">
    <property type="entry name" value="CAP10"/>
</dbReference>
<dbReference type="EMBL" id="ML991774">
    <property type="protein sequence ID" value="KAF2239041.1"/>
    <property type="molecule type" value="Genomic_DNA"/>
</dbReference>
<sequence length="455" mass="52646">MGFLYFRQLSNLSQPELKSLAPTSSKTDGNQAEKPTSSSVFHPVQPSASQGYKTEKLGNEEWRFDPTEDAENYGLDDAQCDAAFPAMYFEIDRAAAWWRSIRDITLEDVDASWKASGLVRAMIYDHELYVIEPRYNGEGYDIRRAPAVLDSIHRAVVAYHGRIPNVEFSFSVNDVPDPDHAAKPIWTLRRRVDAKEKWLMPDFGYWSWGLDHIGSYEQVRREIAAIETDFREKKPLAVWRGARENNARADLLHVAMGRTWSDVQEIVWAGKTGFRSKSRGGFIRMADHCKYKYVIQTEGASYSTRGKYLQNCHSVVIMHRRRWVETHDHLLITEGLDQNVVEVERDFSDLPLKMDYLLSHPTESERIANNSVAAFRDRYLTPAAQTCYWRRLFRRWREVSFEPHLYDDIQIANSVTGQLSAKKKLRGVPYELYVMTASNDDLEKCSRARKILRLC</sequence>
<evidence type="ECO:0000313" key="3">
    <source>
        <dbReference type="EMBL" id="KAF2239041.1"/>
    </source>
</evidence>
<dbReference type="AlphaFoldDB" id="A0A6A6HM23"/>
<dbReference type="InterPro" id="IPR051091">
    <property type="entry name" value="O-Glucosyltr/Glycosyltrsf_90"/>
</dbReference>
<dbReference type="PANTHER" id="PTHR12203">
    <property type="entry name" value="KDEL LYS-ASP-GLU-LEU CONTAINING - RELATED"/>
    <property type="match status" value="1"/>
</dbReference>
<feature type="domain" description="Glycosyl transferase CAP10" evidence="2">
    <location>
        <begin position="162"/>
        <end position="396"/>
    </location>
</feature>
<evidence type="ECO:0000313" key="4">
    <source>
        <dbReference type="Proteomes" id="UP000800092"/>
    </source>
</evidence>
<dbReference type="Pfam" id="PF05686">
    <property type="entry name" value="Glyco_transf_90"/>
    <property type="match status" value="1"/>
</dbReference>
<protein>
    <recommendedName>
        <fullName evidence="2">Glycosyl transferase CAP10 domain-containing protein</fullName>
    </recommendedName>
</protein>
<organism evidence="3 4">
    <name type="scientific">Viridothelium virens</name>
    <name type="common">Speckled blister lichen</name>
    <name type="synonym">Trypethelium virens</name>
    <dbReference type="NCBI Taxonomy" id="1048519"/>
    <lineage>
        <taxon>Eukaryota</taxon>
        <taxon>Fungi</taxon>
        <taxon>Dikarya</taxon>
        <taxon>Ascomycota</taxon>
        <taxon>Pezizomycotina</taxon>
        <taxon>Dothideomycetes</taxon>
        <taxon>Dothideomycetes incertae sedis</taxon>
        <taxon>Trypetheliales</taxon>
        <taxon>Trypetheliaceae</taxon>
        <taxon>Viridothelium</taxon>
    </lineage>
</organism>
<evidence type="ECO:0000259" key="2">
    <source>
        <dbReference type="SMART" id="SM00672"/>
    </source>
</evidence>
<gene>
    <name evidence="3" type="ORF">EV356DRAFT_573067</name>
</gene>
<proteinExistence type="predicted"/>
<evidence type="ECO:0000256" key="1">
    <source>
        <dbReference type="SAM" id="MobiDB-lite"/>
    </source>
</evidence>
<name>A0A6A6HM23_VIRVR</name>